<protein>
    <recommendedName>
        <fullName evidence="3">F-box associated domain-containing protein</fullName>
    </recommendedName>
</protein>
<evidence type="ECO:0008006" key="3">
    <source>
        <dbReference type="Google" id="ProtNLM"/>
    </source>
</evidence>
<dbReference type="Proteomes" id="UP001432027">
    <property type="component" value="Unassembled WGS sequence"/>
</dbReference>
<accession>A0AAV5SHI2</accession>
<gene>
    <name evidence="1" type="ORF">PENTCL1PPCAC_1810</name>
</gene>
<comment type="caution">
    <text evidence="1">The sequence shown here is derived from an EMBL/GenBank/DDBJ whole genome shotgun (WGS) entry which is preliminary data.</text>
</comment>
<name>A0AAV5SHI2_9BILA</name>
<dbReference type="AlphaFoldDB" id="A0AAV5SHI2"/>
<sequence>FKFDSKMRRIRTCEDNTPSCAFEIEDMAIIQDLVICLCWPCLSEESDAFEVHVFDLLTEAWREDVKFDRGDSVPFQPLFSLRRHRLHVMSETIMAFVLSSEEISIQICDNRQFRLAYIVDISEMWVDFDSCMHVDGIFFSQNLERIYFYGDFHNQGCVREAVVEGPENQVGWVRRLSSLDTLEVWRRSDETNQVVKVVQKDNKFYVLEVGEQEAGVISFNLDTKKVTVEGLLVGDERIRDIHPTKLYHPFNACWLPGMDRLVVLGVSNPHHPSLEWTILFEETRKGVAAARWRASPLLHKLVFQAGIIESDPFACTGDDLIFLNNRNKSFYRISIQELHGKNDIMRSEVRRLEYLAHKAVMRRLDPRRKPEMNGIVKDYVDIVKCIIRMGPSIDKTSSS</sequence>
<organism evidence="1 2">
    <name type="scientific">Pristionchus entomophagus</name>
    <dbReference type="NCBI Taxonomy" id="358040"/>
    <lineage>
        <taxon>Eukaryota</taxon>
        <taxon>Metazoa</taxon>
        <taxon>Ecdysozoa</taxon>
        <taxon>Nematoda</taxon>
        <taxon>Chromadorea</taxon>
        <taxon>Rhabditida</taxon>
        <taxon>Rhabditina</taxon>
        <taxon>Diplogasteromorpha</taxon>
        <taxon>Diplogasteroidea</taxon>
        <taxon>Neodiplogasteridae</taxon>
        <taxon>Pristionchus</taxon>
    </lineage>
</organism>
<dbReference type="EMBL" id="BTSX01000001">
    <property type="protein sequence ID" value="GMS79635.1"/>
    <property type="molecule type" value="Genomic_DNA"/>
</dbReference>
<feature type="non-terminal residue" evidence="1">
    <location>
        <position position="1"/>
    </location>
</feature>
<keyword evidence="2" id="KW-1185">Reference proteome</keyword>
<evidence type="ECO:0000313" key="2">
    <source>
        <dbReference type="Proteomes" id="UP001432027"/>
    </source>
</evidence>
<proteinExistence type="predicted"/>
<reference evidence="1" key="1">
    <citation type="submission" date="2023-10" db="EMBL/GenBank/DDBJ databases">
        <title>Genome assembly of Pristionchus species.</title>
        <authorList>
            <person name="Yoshida K."/>
            <person name="Sommer R.J."/>
        </authorList>
    </citation>
    <scope>NUCLEOTIDE SEQUENCE</scope>
    <source>
        <strain evidence="1">RS0144</strain>
    </source>
</reference>
<evidence type="ECO:0000313" key="1">
    <source>
        <dbReference type="EMBL" id="GMS79635.1"/>
    </source>
</evidence>